<accession>A0A2U3NEN5</accession>
<proteinExistence type="predicted"/>
<dbReference type="AlphaFoldDB" id="A0A2U3NEN5"/>
<evidence type="ECO:0000313" key="2">
    <source>
        <dbReference type="Proteomes" id="UP000241595"/>
    </source>
</evidence>
<dbReference type="RefSeq" id="WP_157900960.1">
    <property type="nucleotide sequence ID" value="NZ_LT717701.1"/>
</dbReference>
<name>A0A2U3NEN5_9MYCO</name>
<dbReference type="EMBL" id="FTRV01000015">
    <property type="protein sequence ID" value="SPM29940.1"/>
    <property type="molecule type" value="Genomic_DNA"/>
</dbReference>
<sequence length="225" mass="24537">MPHVNDVPLPEGASPGNEGCAAWDGAFRVIYGIERKIIDSDSWVQTSAVQLPDGTLDSAEGPSRSDPGISVNSSWENYLTGSQARQLAAAIIASADELDTWTRERHGCPFSWCTTRPRHTDDQDHWSGITYTTASLRHGDPYHLEGDRSPLTVGAGVAYVEGQMPAVVVHLDGGQYDYDHDAFLRLDEAYELRRALDQAIDHATEAFSHMCDEIVSGAHTLGGDK</sequence>
<dbReference type="Proteomes" id="UP000241595">
    <property type="component" value="Unassembled WGS sequence"/>
</dbReference>
<dbReference type="STRING" id="1841859.GCA_900157385_03440"/>
<keyword evidence="2" id="KW-1185">Reference proteome</keyword>
<evidence type="ECO:0000313" key="1">
    <source>
        <dbReference type="EMBL" id="SPM29940.1"/>
    </source>
</evidence>
<dbReference type="OrthoDB" id="10010515at2"/>
<gene>
    <name evidence="1" type="ORF">MTAB308_3438</name>
</gene>
<organism evidence="1 2">
    <name type="scientific">Mycobacterium terramassiliense</name>
    <dbReference type="NCBI Taxonomy" id="1841859"/>
    <lineage>
        <taxon>Bacteria</taxon>
        <taxon>Bacillati</taxon>
        <taxon>Actinomycetota</taxon>
        <taxon>Actinomycetes</taxon>
        <taxon>Mycobacteriales</taxon>
        <taxon>Mycobacteriaceae</taxon>
        <taxon>Mycobacterium</taxon>
    </lineage>
</organism>
<protein>
    <submittedName>
        <fullName evidence="1">Uncharacterized protein</fullName>
    </submittedName>
</protein>
<reference evidence="1 2" key="1">
    <citation type="submission" date="2017-01" db="EMBL/GenBank/DDBJ databases">
        <authorList>
            <consortium name="Urmite Genomes"/>
        </authorList>
    </citation>
    <scope>NUCLEOTIDE SEQUENCE [LARGE SCALE GENOMIC DNA]</scope>
    <source>
        <strain evidence="1 2">AB308</strain>
    </source>
</reference>